<reference evidence="2 4" key="1">
    <citation type="submission" date="2015-07" db="EMBL/GenBank/DDBJ databases">
        <title>Draft Genome Sequence of Streptomyces antibioticus, IMRU 3720 reveals insights in the evolution of actinomycin biosynthetic gene clusters in Streptomyces.</title>
        <authorList>
            <person name="Crnovcic I."/>
            <person name="Ruckert C."/>
            <person name="Kalinowksi J."/>
            <person name="Keller U."/>
        </authorList>
    </citation>
    <scope>NUCLEOTIDE SEQUENCE [LARGE SCALE GENOMIC DNA]</scope>
    <source>
        <strain evidence="2 4">DSM 41481</strain>
    </source>
</reference>
<evidence type="ECO:0000313" key="4">
    <source>
        <dbReference type="Proteomes" id="UP000190306"/>
    </source>
</evidence>
<dbReference type="RefSeq" id="WP_078633592.1">
    <property type="nucleotide sequence ID" value="NZ_CM007717.1"/>
</dbReference>
<proteinExistence type="predicted"/>
<gene>
    <name evidence="2" type="ORF">AFM16_14690</name>
    <name evidence="3" type="ORF">HCX60_14895</name>
</gene>
<dbReference type="Proteomes" id="UP000190306">
    <property type="component" value="Chromosome"/>
</dbReference>
<keyword evidence="4" id="KW-1185">Reference proteome</keyword>
<dbReference type="Pfam" id="PF19631">
    <property type="entry name" value="Trypco2"/>
    <property type="match status" value="1"/>
</dbReference>
<evidence type="ECO:0000259" key="1">
    <source>
        <dbReference type="Pfam" id="PF19631"/>
    </source>
</evidence>
<dbReference type="InterPro" id="IPR045608">
    <property type="entry name" value="Trypco2"/>
</dbReference>
<dbReference type="Proteomes" id="UP000502504">
    <property type="component" value="Chromosome"/>
</dbReference>
<reference evidence="3 5" key="2">
    <citation type="submission" date="2020-03" db="EMBL/GenBank/DDBJ databases">
        <title>Is there a link between lipid content and antibiotic production in Streptomyces?</title>
        <authorList>
            <person name="David M."/>
            <person name="Lejeune C."/>
            <person name="Abreu S."/>
            <person name="Thibessard A."/>
            <person name="Leblond P."/>
            <person name="Chaminade P."/>
            <person name="Virolle M.-J."/>
        </authorList>
    </citation>
    <scope>NUCLEOTIDE SEQUENCE [LARGE SCALE GENOMIC DNA]</scope>
    <source>
        <strain evidence="3 5">DSM 41481</strain>
    </source>
</reference>
<accession>A0AAE7CKY4</accession>
<dbReference type="AlphaFoldDB" id="A0AAE7CKY4"/>
<dbReference type="EMBL" id="CP050692">
    <property type="protein sequence ID" value="QIT44689.1"/>
    <property type="molecule type" value="Genomic_DNA"/>
</dbReference>
<dbReference type="EMBL" id="LHQL01000008">
    <property type="protein sequence ID" value="OOQ52174.1"/>
    <property type="molecule type" value="Genomic_DNA"/>
</dbReference>
<protein>
    <recommendedName>
        <fullName evidence="1">Trypsin-co-occurring domain-containing protein</fullName>
    </recommendedName>
</protein>
<evidence type="ECO:0000313" key="3">
    <source>
        <dbReference type="EMBL" id="QIT44689.1"/>
    </source>
</evidence>
<evidence type="ECO:0000313" key="5">
    <source>
        <dbReference type="Proteomes" id="UP000502504"/>
    </source>
</evidence>
<organism evidence="3 5">
    <name type="scientific">Streptomyces antibioticus</name>
    <dbReference type="NCBI Taxonomy" id="1890"/>
    <lineage>
        <taxon>Bacteria</taxon>
        <taxon>Bacillati</taxon>
        <taxon>Actinomycetota</taxon>
        <taxon>Actinomycetes</taxon>
        <taxon>Kitasatosporales</taxon>
        <taxon>Streptomycetaceae</taxon>
        <taxon>Streptomyces</taxon>
    </lineage>
</organism>
<name>A0AAE7CKY4_STRAT</name>
<feature type="domain" description="Trypsin-co-occurring" evidence="1">
    <location>
        <begin position="2"/>
        <end position="79"/>
    </location>
</feature>
<evidence type="ECO:0000313" key="2">
    <source>
        <dbReference type="EMBL" id="OOQ52174.1"/>
    </source>
</evidence>
<sequence length="100" mass="10665">MIELADMIRELRTQLSTALADGEGEALRFELGPVEIEASVAVTREAGADAKVRLWVIDAGASGRYGHAETQRITLTLTPRTATAPSGTVLITGEESPTER</sequence>